<reference evidence="1 2" key="1">
    <citation type="journal article" date="2019" name="Front. Microbiol.">
        <title>Genomes of Neutrophilic Sulfur-Oxidizing Chemolithoautotrophs Representing 9 Proteobacterial Species From 8 Genera.</title>
        <authorList>
            <person name="Watanabe T."/>
            <person name="Kojima H."/>
            <person name="Umezawa K."/>
            <person name="Hori C."/>
            <person name="Takasuka T.E."/>
            <person name="Kato Y."/>
            <person name="Fukui M."/>
        </authorList>
    </citation>
    <scope>NUCLEOTIDE SEQUENCE [LARGE SCALE GENOMIC DNA]</scope>
    <source>
        <strain evidence="1 2">TTN</strain>
    </source>
</reference>
<protein>
    <submittedName>
        <fullName evidence="1">Uncharacterized protein</fullName>
    </submittedName>
</protein>
<keyword evidence="2" id="KW-1185">Reference proteome</keyword>
<sequence>MVNQNLIESWLAVMMIPGMTTAQAIRDLNDELGTLYTAQDFGKFRRGSRPIPQPMQDYMLRCAIGYAIGQSGVSIDDDLLDGIVDRLVPPKRR</sequence>
<dbReference type="RefSeq" id="WP_124705061.1">
    <property type="nucleotide sequence ID" value="NZ_BGOW01000017.1"/>
</dbReference>
<proteinExistence type="predicted"/>
<accession>A0A401JF87</accession>
<gene>
    <name evidence="1" type="ORF">SFMTTN_2089</name>
</gene>
<dbReference type="EMBL" id="BGOW01000017">
    <property type="protein sequence ID" value="GBL46276.1"/>
    <property type="molecule type" value="Genomic_DNA"/>
</dbReference>
<evidence type="ECO:0000313" key="1">
    <source>
        <dbReference type="EMBL" id="GBL46276.1"/>
    </source>
</evidence>
<dbReference type="Proteomes" id="UP000286806">
    <property type="component" value="Unassembled WGS sequence"/>
</dbReference>
<name>A0A401JF87_9PROT</name>
<comment type="caution">
    <text evidence="1">The sequence shown here is derived from an EMBL/GenBank/DDBJ whole genome shotgun (WGS) entry which is preliminary data.</text>
</comment>
<dbReference type="AlphaFoldDB" id="A0A401JF87"/>
<evidence type="ECO:0000313" key="2">
    <source>
        <dbReference type="Proteomes" id="UP000286806"/>
    </source>
</evidence>
<organism evidence="1 2">
    <name type="scientific">Sulfuriferula multivorans</name>
    <dbReference type="NCBI Taxonomy" id="1559896"/>
    <lineage>
        <taxon>Bacteria</taxon>
        <taxon>Pseudomonadati</taxon>
        <taxon>Pseudomonadota</taxon>
        <taxon>Betaproteobacteria</taxon>
        <taxon>Nitrosomonadales</taxon>
        <taxon>Sulfuricellaceae</taxon>
        <taxon>Sulfuriferula</taxon>
    </lineage>
</organism>